<dbReference type="InterPro" id="IPR027417">
    <property type="entry name" value="P-loop_NTPase"/>
</dbReference>
<evidence type="ECO:0000313" key="7">
    <source>
        <dbReference type="EMBL" id="KAF6750744.1"/>
    </source>
</evidence>
<evidence type="ECO:0000256" key="2">
    <source>
        <dbReference type="ARBA" id="ARBA00022741"/>
    </source>
</evidence>
<dbReference type="PANTHER" id="PTHR23077:SF171">
    <property type="entry name" value="NUCLEAR VALOSIN-CONTAINING PROTEIN-LIKE"/>
    <property type="match status" value="1"/>
</dbReference>
<dbReference type="InterPro" id="IPR041569">
    <property type="entry name" value="AAA_lid_3"/>
</dbReference>
<dbReference type="Gene3D" id="3.10.330.10">
    <property type="match status" value="1"/>
</dbReference>
<gene>
    <name evidence="7" type="ORF">DFP72DRAFT_909914</name>
</gene>
<dbReference type="Pfam" id="PF09336">
    <property type="entry name" value="Vps4_C"/>
    <property type="match status" value="1"/>
</dbReference>
<dbReference type="EMBL" id="JACGCI010000055">
    <property type="protein sequence ID" value="KAF6750744.1"/>
    <property type="molecule type" value="Genomic_DNA"/>
</dbReference>
<feature type="domain" description="AAA+ ATPase" evidence="6">
    <location>
        <begin position="126"/>
        <end position="262"/>
    </location>
</feature>
<dbReference type="PROSITE" id="PS00674">
    <property type="entry name" value="AAA"/>
    <property type="match status" value="1"/>
</dbReference>
<evidence type="ECO:0000256" key="4">
    <source>
        <dbReference type="RuleBase" id="RU003651"/>
    </source>
</evidence>
<dbReference type="Pfam" id="PF17862">
    <property type="entry name" value="AAA_lid_3"/>
    <property type="match status" value="1"/>
</dbReference>
<comment type="caution">
    <text evidence="7">The sequence shown here is derived from an EMBL/GenBank/DDBJ whole genome shotgun (WGS) entry which is preliminary data.</text>
</comment>
<dbReference type="GO" id="GO:0097352">
    <property type="term" value="P:autophagosome maturation"/>
    <property type="evidence" value="ECO:0007669"/>
    <property type="project" value="TreeGrafter"/>
</dbReference>
<dbReference type="GO" id="GO:0005829">
    <property type="term" value="C:cytosol"/>
    <property type="evidence" value="ECO:0007669"/>
    <property type="project" value="TreeGrafter"/>
</dbReference>
<dbReference type="InterPro" id="IPR015415">
    <property type="entry name" value="Spast_Vps4_C"/>
</dbReference>
<comment type="similarity">
    <text evidence="1 4">Belongs to the AAA ATPase family.</text>
</comment>
<dbReference type="InterPro" id="IPR003960">
    <property type="entry name" value="ATPase_AAA_CS"/>
</dbReference>
<dbReference type="GO" id="GO:0034098">
    <property type="term" value="C:VCP-NPL4-UFD1 AAA ATPase complex"/>
    <property type="evidence" value="ECO:0007669"/>
    <property type="project" value="TreeGrafter"/>
</dbReference>
<name>A0A8H6HPF2_9AGAR</name>
<feature type="compositionally biased region" description="Basic and acidic residues" evidence="5">
    <location>
        <begin position="586"/>
        <end position="600"/>
    </location>
</feature>
<dbReference type="GO" id="GO:0016887">
    <property type="term" value="F:ATP hydrolysis activity"/>
    <property type="evidence" value="ECO:0007669"/>
    <property type="project" value="InterPro"/>
</dbReference>
<keyword evidence="2 4" id="KW-0547">Nucleotide-binding</keyword>
<keyword evidence="3 4" id="KW-0067">ATP-binding</keyword>
<evidence type="ECO:0000256" key="3">
    <source>
        <dbReference type="ARBA" id="ARBA00022840"/>
    </source>
</evidence>
<evidence type="ECO:0000256" key="5">
    <source>
        <dbReference type="SAM" id="MobiDB-lite"/>
    </source>
</evidence>
<dbReference type="GO" id="GO:0031593">
    <property type="term" value="F:polyubiquitin modification-dependent protein binding"/>
    <property type="evidence" value="ECO:0007669"/>
    <property type="project" value="TreeGrafter"/>
</dbReference>
<feature type="compositionally biased region" description="Acidic residues" evidence="5">
    <location>
        <begin position="601"/>
        <end position="611"/>
    </location>
</feature>
<sequence length="688" mass="77323">MEMLGLFHNDTIIVQPHLAQQVARNNLHTKLRDLVNVHQCFDVKYGKRIHALPFDDSIEGLNRYIFDVDLKPYFLGRWRFCRTHVLPVVNLNPVTTEMLRLFHSNTELVELPLRHPQLFKSIGIKPDRGILMFGPPGTSKTLMARAVANETGTFFFLINGPEIMSKMAGESESNLRKAFEEAEKNLPTIIFIDEINSIAPKREKTNGKVERRIVSQLLTLMDGLKARLNVVVMAATNKPNSIDPALRRFGRFDREVDIGIPDPTGRLEILRIHTKNMKLAEDVDLEQIAADTHGYVAAMQQIREKMDLIDLDEDTVDPEVLDSLGVTMDNFRFALGVSNPSTLRETVVEVPTVTWSMSQELQETVQYPSTISRSSSSTVCRHPRVFSSTVPHGTGKTLLAKAIANECNANFISIKGPKLLTMWFGESEANVRDVFDKTVLPPPVSCSLMSWAQSLRLVVEELVVTVEEQVTVSLNQILTEMDGMNAKKNVFIIGATNRPDQIDTALLCPGRLDQIIYIPLPYEPSRLSILKAALKKSSVAPDVDLTFLAKNTHGFSGADLTEIYQRAAKLAIRESIDADIRKAREKREREEAADEKMEKDAAEEEEEEEDPVPQITRAHFEEAMQYARRSVQDADIRRYEMFAQNFKQLHGFGNNFEFPDSTEDSGSAAPTATSNTGFAEDADDDLYA</sequence>
<dbReference type="PANTHER" id="PTHR23077">
    <property type="entry name" value="AAA-FAMILY ATPASE"/>
    <property type="match status" value="1"/>
</dbReference>
<dbReference type="GO" id="GO:0051228">
    <property type="term" value="P:mitotic spindle disassembly"/>
    <property type="evidence" value="ECO:0007669"/>
    <property type="project" value="TreeGrafter"/>
</dbReference>
<feature type="region of interest" description="Disordered" evidence="5">
    <location>
        <begin position="586"/>
        <end position="614"/>
    </location>
</feature>
<dbReference type="InterPro" id="IPR050168">
    <property type="entry name" value="AAA_ATPase_domain"/>
</dbReference>
<dbReference type="FunFam" id="3.40.50.300:FF:000012">
    <property type="entry name" value="Transitional endoplasmic reticulum ATPase"/>
    <property type="match status" value="1"/>
</dbReference>
<evidence type="ECO:0000256" key="1">
    <source>
        <dbReference type="ARBA" id="ARBA00006914"/>
    </source>
</evidence>
<keyword evidence="8" id="KW-1185">Reference proteome</keyword>
<dbReference type="AlphaFoldDB" id="A0A8H6HPF2"/>
<protein>
    <submittedName>
        <fullName evidence="7">Valosin-containing protein</fullName>
    </submittedName>
</protein>
<accession>A0A8H6HPF2</accession>
<dbReference type="SMART" id="SM00382">
    <property type="entry name" value="AAA"/>
    <property type="match status" value="2"/>
</dbReference>
<proteinExistence type="inferred from homology"/>
<dbReference type="GO" id="GO:0030970">
    <property type="term" value="P:retrograde protein transport, ER to cytosol"/>
    <property type="evidence" value="ECO:0007669"/>
    <property type="project" value="TreeGrafter"/>
</dbReference>
<dbReference type="Gene3D" id="6.10.20.150">
    <property type="match status" value="1"/>
</dbReference>
<feature type="region of interest" description="Disordered" evidence="5">
    <location>
        <begin position="654"/>
        <end position="688"/>
    </location>
</feature>
<dbReference type="InterPro" id="IPR003593">
    <property type="entry name" value="AAA+_ATPase"/>
</dbReference>
<dbReference type="GO" id="GO:0005524">
    <property type="term" value="F:ATP binding"/>
    <property type="evidence" value="ECO:0007669"/>
    <property type="project" value="UniProtKB-KW"/>
</dbReference>
<dbReference type="InterPro" id="IPR003959">
    <property type="entry name" value="ATPase_AAA_core"/>
</dbReference>
<feature type="domain" description="AAA+ ATPase" evidence="6">
    <location>
        <begin position="386"/>
        <end position="523"/>
    </location>
</feature>
<reference evidence="7 8" key="1">
    <citation type="submission" date="2020-07" db="EMBL/GenBank/DDBJ databases">
        <title>Comparative genomics of pyrophilous fungi reveals a link between fire events and developmental genes.</title>
        <authorList>
            <consortium name="DOE Joint Genome Institute"/>
            <person name="Steindorff A.S."/>
            <person name="Carver A."/>
            <person name="Calhoun S."/>
            <person name="Stillman K."/>
            <person name="Liu H."/>
            <person name="Lipzen A."/>
            <person name="Pangilinan J."/>
            <person name="Labutti K."/>
            <person name="Bruns T.D."/>
            <person name="Grigoriev I.V."/>
        </authorList>
    </citation>
    <scope>NUCLEOTIDE SEQUENCE [LARGE SCALE GENOMIC DNA]</scope>
    <source>
        <strain evidence="7 8">CBS 144469</strain>
    </source>
</reference>
<dbReference type="Gene3D" id="3.40.50.300">
    <property type="entry name" value="P-loop containing nucleotide triphosphate hydrolases"/>
    <property type="match status" value="2"/>
</dbReference>
<feature type="compositionally biased region" description="Polar residues" evidence="5">
    <location>
        <begin position="664"/>
        <end position="677"/>
    </location>
</feature>
<evidence type="ECO:0000313" key="8">
    <source>
        <dbReference type="Proteomes" id="UP000521943"/>
    </source>
</evidence>
<dbReference type="GO" id="GO:0005634">
    <property type="term" value="C:nucleus"/>
    <property type="evidence" value="ECO:0007669"/>
    <property type="project" value="TreeGrafter"/>
</dbReference>
<dbReference type="Pfam" id="PF00004">
    <property type="entry name" value="AAA"/>
    <property type="match status" value="2"/>
</dbReference>
<dbReference type="Gene3D" id="1.10.8.60">
    <property type="match status" value="1"/>
</dbReference>
<dbReference type="SUPFAM" id="SSF52540">
    <property type="entry name" value="P-loop containing nucleoside triphosphate hydrolases"/>
    <property type="match status" value="2"/>
</dbReference>
<dbReference type="Proteomes" id="UP000521943">
    <property type="component" value="Unassembled WGS sequence"/>
</dbReference>
<organism evidence="7 8">
    <name type="scientific">Ephemerocybe angulata</name>
    <dbReference type="NCBI Taxonomy" id="980116"/>
    <lineage>
        <taxon>Eukaryota</taxon>
        <taxon>Fungi</taxon>
        <taxon>Dikarya</taxon>
        <taxon>Basidiomycota</taxon>
        <taxon>Agaricomycotina</taxon>
        <taxon>Agaricomycetes</taxon>
        <taxon>Agaricomycetidae</taxon>
        <taxon>Agaricales</taxon>
        <taxon>Agaricineae</taxon>
        <taxon>Psathyrellaceae</taxon>
        <taxon>Ephemerocybe</taxon>
    </lineage>
</organism>
<evidence type="ECO:0000259" key="6">
    <source>
        <dbReference type="SMART" id="SM00382"/>
    </source>
</evidence>
<dbReference type="OrthoDB" id="27435at2759"/>